<evidence type="ECO:0000313" key="2">
    <source>
        <dbReference type="Proteomes" id="UP000064967"/>
    </source>
</evidence>
<protein>
    <submittedName>
        <fullName evidence="1">Uncharacterized protein</fullName>
    </submittedName>
</protein>
<dbReference type="EMBL" id="CP012333">
    <property type="protein sequence ID" value="AKV01329.1"/>
    <property type="molecule type" value="Genomic_DNA"/>
</dbReference>
<dbReference type="AlphaFoldDB" id="A0A0K1Q6J0"/>
<dbReference type="RefSeq" id="WP_146652452.1">
    <property type="nucleotide sequence ID" value="NZ_CP012333.1"/>
</dbReference>
<sequence>MTTCAACSQQAKALDVLATSFRADTFHMDELYVRRERMRLLAAFDGSLVASEIHDTRRSFDRHPLDARTEDAVYLRIVALQRASDGSAMHEEARE</sequence>
<organism evidence="1 2">
    <name type="scientific">Labilithrix luteola</name>
    <dbReference type="NCBI Taxonomy" id="1391654"/>
    <lineage>
        <taxon>Bacteria</taxon>
        <taxon>Pseudomonadati</taxon>
        <taxon>Myxococcota</taxon>
        <taxon>Polyangia</taxon>
        <taxon>Polyangiales</taxon>
        <taxon>Labilitrichaceae</taxon>
        <taxon>Labilithrix</taxon>
    </lineage>
</organism>
<accession>A0A0K1Q6J0</accession>
<reference evidence="1 2" key="1">
    <citation type="submission" date="2015-08" db="EMBL/GenBank/DDBJ databases">
        <authorList>
            <person name="Babu N.S."/>
            <person name="Beckwith C.J."/>
            <person name="Beseler K.G."/>
            <person name="Brison A."/>
            <person name="Carone J.V."/>
            <person name="Caskin T.P."/>
            <person name="Diamond M."/>
            <person name="Durham M.E."/>
            <person name="Foxe J.M."/>
            <person name="Go M."/>
            <person name="Henderson B.A."/>
            <person name="Jones I.B."/>
            <person name="McGettigan J.A."/>
            <person name="Micheletti S.J."/>
            <person name="Nasrallah M.E."/>
            <person name="Ortiz D."/>
            <person name="Piller C.R."/>
            <person name="Privatt S.R."/>
            <person name="Schneider S.L."/>
            <person name="Sharp S."/>
            <person name="Smith T.C."/>
            <person name="Stanton J.D."/>
            <person name="Ullery H.E."/>
            <person name="Wilson R.J."/>
            <person name="Serrano M.G."/>
            <person name="Buck G."/>
            <person name="Lee V."/>
            <person name="Wang Y."/>
            <person name="Carvalho R."/>
            <person name="Voegtly L."/>
            <person name="Shi R."/>
            <person name="Duckworth R."/>
            <person name="Johnson A."/>
            <person name="Loviza R."/>
            <person name="Walstead R."/>
            <person name="Shah Z."/>
            <person name="Kiflezghi M."/>
            <person name="Wade K."/>
            <person name="Ball S.L."/>
            <person name="Bradley K.W."/>
            <person name="Asai D.J."/>
            <person name="Bowman C.A."/>
            <person name="Russell D.A."/>
            <person name="Pope W.H."/>
            <person name="Jacobs-Sera D."/>
            <person name="Hendrix R.W."/>
            <person name="Hatfull G.F."/>
        </authorList>
    </citation>
    <scope>NUCLEOTIDE SEQUENCE [LARGE SCALE GENOMIC DNA]</scope>
    <source>
        <strain evidence="1 2">DSM 27648</strain>
    </source>
</reference>
<dbReference type="KEGG" id="llu:AKJ09_07992"/>
<dbReference type="Proteomes" id="UP000064967">
    <property type="component" value="Chromosome"/>
</dbReference>
<name>A0A0K1Q6J0_9BACT</name>
<keyword evidence="2" id="KW-1185">Reference proteome</keyword>
<evidence type="ECO:0000313" key="1">
    <source>
        <dbReference type="EMBL" id="AKV01329.1"/>
    </source>
</evidence>
<gene>
    <name evidence="1" type="ORF">AKJ09_07992</name>
</gene>
<proteinExistence type="predicted"/>